<evidence type="ECO:0000259" key="1">
    <source>
        <dbReference type="Pfam" id="PF15647"/>
    </source>
</evidence>
<dbReference type="InterPro" id="IPR036844">
    <property type="entry name" value="Hint_dom_sf"/>
</dbReference>
<dbReference type="InterPro" id="IPR028905">
    <property type="entry name" value="Tox-REase-3_dom"/>
</dbReference>
<dbReference type="PROSITE" id="PS50818">
    <property type="entry name" value="INTEIN_C_TER"/>
    <property type="match status" value="1"/>
</dbReference>
<dbReference type="Pfam" id="PF15647">
    <property type="entry name" value="Tox-REase-3"/>
    <property type="match status" value="1"/>
</dbReference>
<dbReference type="CDD" id="cd00081">
    <property type="entry name" value="Hint"/>
    <property type="match status" value="1"/>
</dbReference>
<organism evidence="2 3">
    <name type="scientific">Amycolatopsis bullii</name>
    <dbReference type="NCBI Taxonomy" id="941987"/>
    <lineage>
        <taxon>Bacteria</taxon>
        <taxon>Bacillati</taxon>
        <taxon>Actinomycetota</taxon>
        <taxon>Actinomycetes</taxon>
        <taxon>Pseudonocardiales</taxon>
        <taxon>Pseudonocardiaceae</taxon>
        <taxon>Amycolatopsis</taxon>
    </lineage>
</organism>
<sequence length="295" mass="31086">MANGRSAFDVVGVEINAELGETASLARQSEAELAQVDEVADEISGIVCRGNSFVAGTRVLMADGTSKPIEAVRTGDRITNAEPDSSVLQQHVVDAAHVTATAHHLFWDRAAHTWTPAAALAPGAQLDSPHDGHLTVLANRRYAGGARTYNLTVDGLHTYYVEAGGVPVLVHNNNGDECVNGGLGALVQVNSPDPAADALAQKLSGVSRVKFANDPKGREIDAVSDAYIAQSKPAGLQVGSQFRKQAKETFVFAIQSGRVPYFHFEGPPAAQVLAKLAEYGQRYGVQPVIDIGPLG</sequence>
<protein>
    <recommendedName>
        <fullName evidence="1">Tox-REase-3 domain-containing protein</fullName>
    </recommendedName>
</protein>
<dbReference type="EMBL" id="BNAW01000086">
    <property type="protein sequence ID" value="GHG50375.1"/>
    <property type="molecule type" value="Genomic_DNA"/>
</dbReference>
<reference evidence="3" key="1">
    <citation type="journal article" date="2019" name="Int. J. Syst. Evol. Microbiol.">
        <title>The Global Catalogue of Microorganisms (GCM) 10K type strain sequencing project: providing services to taxonomists for standard genome sequencing and annotation.</title>
        <authorList>
            <consortium name="The Broad Institute Genomics Platform"/>
            <consortium name="The Broad Institute Genome Sequencing Center for Infectious Disease"/>
            <person name="Wu L."/>
            <person name="Ma J."/>
        </authorList>
    </citation>
    <scope>NUCLEOTIDE SEQUENCE [LARGE SCALE GENOMIC DNA]</scope>
    <source>
        <strain evidence="3">CGMCC 4.7680</strain>
    </source>
</reference>
<dbReference type="Proteomes" id="UP000649955">
    <property type="component" value="Unassembled WGS sequence"/>
</dbReference>
<proteinExistence type="predicted"/>
<name>A0ABQ3KSJ5_9PSEU</name>
<keyword evidence="3" id="KW-1185">Reference proteome</keyword>
<dbReference type="SUPFAM" id="SSF51294">
    <property type="entry name" value="Hedgehog/intein (Hint) domain"/>
    <property type="match status" value="1"/>
</dbReference>
<gene>
    <name evidence="2" type="ORF">GCM10017567_86460</name>
</gene>
<dbReference type="RefSeq" id="WP_191317140.1">
    <property type="nucleotide sequence ID" value="NZ_BNAW01000086.1"/>
</dbReference>
<evidence type="ECO:0000313" key="2">
    <source>
        <dbReference type="EMBL" id="GHG50375.1"/>
    </source>
</evidence>
<dbReference type="NCBIfam" id="TIGR01443">
    <property type="entry name" value="intein_Cterm"/>
    <property type="match status" value="1"/>
</dbReference>
<dbReference type="InterPro" id="IPR030934">
    <property type="entry name" value="Intein_C"/>
</dbReference>
<dbReference type="Gene3D" id="2.170.16.10">
    <property type="entry name" value="Hedgehog/Intein (Hint) domain"/>
    <property type="match status" value="1"/>
</dbReference>
<comment type="caution">
    <text evidence="2">The sequence shown here is derived from an EMBL/GenBank/DDBJ whole genome shotgun (WGS) entry which is preliminary data.</text>
</comment>
<evidence type="ECO:0000313" key="3">
    <source>
        <dbReference type="Proteomes" id="UP000649955"/>
    </source>
</evidence>
<accession>A0ABQ3KSJ5</accession>
<feature type="domain" description="Tox-REase-3" evidence="1">
    <location>
        <begin position="186"/>
        <end position="277"/>
    </location>
</feature>